<evidence type="ECO:0000313" key="1">
    <source>
        <dbReference type="EMBL" id="GAU31670.1"/>
    </source>
</evidence>
<gene>
    <name evidence="1" type="ORF">TSUD_222740</name>
</gene>
<proteinExistence type="predicted"/>
<sequence length="72" mass="8068">MISKGYVMLVYSDTGAASCTCTRLKHSLVTEYWIQPASLSEAFALNQYRLQSLAIVSVLLLMRFIVDNTSFT</sequence>
<evidence type="ECO:0000313" key="2">
    <source>
        <dbReference type="Proteomes" id="UP000242715"/>
    </source>
</evidence>
<dbReference type="EMBL" id="DF973464">
    <property type="protein sequence ID" value="GAU31670.1"/>
    <property type="molecule type" value="Genomic_DNA"/>
</dbReference>
<dbReference type="Proteomes" id="UP000242715">
    <property type="component" value="Unassembled WGS sequence"/>
</dbReference>
<reference evidence="2" key="1">
    <citation type="journal article" date="2017" name="Front. Plant Sci.">
        <title>Climate Clever Clovers: New Paradigm to Reduce the Environmental Footprint of Ruminants by Breeding Low Methanogenic Forages Utilizing Haplotype Variation.</title>
        <authorList>
            <person name="Kaur P."/>
            <person name="Appels R."/>
            <person name="Bayer P.E."/>
            <person name="Keeble-Gagnere G."/>
            <person name="Wang J."/>
            <person name="Hirakawa H."/>
            <person name="Shirasawa K."/>
            <person name="Vercoe P."/>
            <person name="Stefanova K."/>
            <person name="Durmic Z."/>
            <person name="Nichols P."/>
            <person name="Revell C."/>
            <person name="Isobe S.N."/>
            <person name="Edwards D."/>
            <person name="Erskine W."/>
        </authorList>
    </citation>
    <scope>NUCLEOTIDE SEQUENCE [LARGE SCALE GENOMIC DNA]</scope>
    <source>
        <strain evidence="2">cv. Daliak</strain>
    </source>
</reference>
<name>A0A2Z6N6D4_TRISU</name>
<dbReference type="OrthoDB" id="10289883at2759"/>
<keyword evidence="2" id="KW-1185">Reference proteome</keyword>
<dbReference type="AlphaFoldDB" id="A0A2Z6N6D4"/>
<protein>
    <submittedName>
        <fullName evidence="1">Uncharacterized protein</fullName>
    </submittedName>
</protein>
<organism evidence="1 2">
    <name type="scientific">Trifolium subterraneum</name>
    <name type="common">Subterranean clover</name>
    <dbReference type="NCBI Taxonomy" id="3900"/>
    <lineage>
        <taxon>Eukaryota</taxon>
        <taxon>Viridiplantae</taxon>
        <taxon>Streptophyta</taxon>
        <taxon>Embryophyta</taxon>
        <taxon>Tracheophyta</taxon>
        <taxon>Spermatophyta</taxon>
        <taxon>Magnoliopsida</taxon>
        <taxon>eudicotyledons</taxon>
        <taxon>Gunneridae</taxon>
        <taxon>Pentapetalae</taxon>
        <taxon>rosids</taxon>
        <taxon>fabids</taxon>
        <taxon>Fabales</taxon>
        <taxon>Fabaceae</taxon>
        <taxon>Papilionoideae</taxon>
        <taxon>50 kb inversion clade</taxon>
        <taxon>NPAAA clade</taxon>
        <taxon>Hologalegina</taxon>
        <taxon>IRL clade</taxon>
        <taxon>Trifolieae</taxon>
        <taxon>Trifolium</taxon>
    </lineage>
</organism>
<accession>A0A2Z6N6D4</accession>